<reference evidence="2 3" key="1">
    <citation type="submission" date="2018-10" db="EMBL/GenBank/DDBJ databases">
        <title>Phylogenomics of Brevibacillus.</title>
        <authorList>
            <person name="Dunlap C."/>
        </authorList>
    </citation>
    <scope>NUCLEOTIDE SEQUENCE [LARGE SCALE GENOMIC DNA]</scope>
    <source>
        <strain evidence="2 3">JCM 15774</strain>
    </source>
</reference>
<feature type="transmembrane region" description="Helical" evidence="1">
    <location>
        <begin position="60"/>
        <end position="78"/>
    </location>
</feature>
<protein>
    <submittedName>
        <fullName evidence="2">Uncharacterized protein</fullName>
    </submittedName>
</protein>
<feature type="transmembrane region" description="Helical" evidence="1">
    <location>
        <begin position="34"/>
        <end position="54"/>
    </location>
</feature>
<gene>
    <name evidence="2" type="ORF">EDM59_12795</name>
</gene>
<comment type="caution">
    <text evidence="2">The sequence shown here is derived from an EMBL/GenBank/DDBJ whole genome shotgun (WGS) entry which is preliminary data.</text>
</comment>
<evidence type="ECO:0000256" key="1">
    <source>
        <dbReference type="SAM" id="Phobius"/>
    </source>
</evidence>
<dbReference type="InterPro" id="IPR048147">
    <property type="entry name" value="CBO0543-like"/>
</dbReference>
<evidence type="ECO:0000313" key="3">
    <source>
        <dbReference type="Proteomes" id="UP000269573"/>
    </source>
</evidence>
<dbReference type="EMBL" id="RHHU01000007">
    <property type="protein sequence ID" value="RNB85276.1"/>
    <property type="molecule type" value="Genomic_DNA"/>
</dbReference>
<dbReference type="AlphaFoldDB" id="A0A3M8DBB0"/>
<keyword evidence="1" id="KW-0812">Transmembrane</keyword>
<keyword evidence="3" id="KW-1185">Reference proteome</keyword>
<dbReference type="Proteomes" id="UP000269573">
    <property type="component" value="Unassembled WGS sequence"/>
</dbReference>
<accession>A0A3M8DBB0</accession>
<keyword evidence="1" id="KW-1133">Transmembrane helix</keyword>
<name>A0A3M8DBB0_9BACL</name>
<feature type="transmembrane region" description="Helical" evidence="1">
    <location>
        <begin position="6"/>
        <end position="22"/>
    </location>
</feature>
<evidence type="ECO:0000313" key="2">
    <source>
        <dbReference type="EMBL" id="RNB85276.1"/>
    </source>
</evidence>
<dbReference type="NCBIfam" id="NF041644">
    <property type="entry name" value="CBO0543_fam"/>
    <property type="match status" value="1"/>
</dbReference>
<proteinExistence type="predicted"/>
<organism evidence="2 3">
    <name type="scientific">Brevibacillus nitrificans</name>
    <dbReference type="NCBI Taxonomy" id="651560"/>
    <lineage>
        <taxon>Bacteria</taxon>
        <taxon>Bacillati</taxon>
        <taxon>Bacillota</taxon>
        <taxon>Bacilli</taxon>
        <taxon>Bacillales</taxon>
        <taxon>Paenibacillaceae</taxon>
        <taxon>Brevibacillus</taxon>
    </lineage>
</organism>
<sequence length="88" mass="10254">MPSYIPWDITLMPVTVMFFLQIKPNFSPLIKAILFALISSFVAEPIIAWLDLYIPIKWEYIYSFPIQLVIYLLAHALSKHQAFAPLDR</sequence>
<keyword evidence="1" id="KW-0472">Membrane</keyword>